<evidence type="ECO:0000256" key="7">
    <source>
        <dbReference type="ARBA" id="ARBA00022801"/>
    </source>
</evidence>
<keyword evidence="9" id="KW-0862">Zinc</keyword>
<feature type="transmembrane region" description="Helical" evidence="15">
    <location>
        <begin position="517"/>
        <end position="536"/>
    </location>
</feature>
<keyword evidence="5 15" id="KW-0812">Transmembrane</keyword>
<dbReference type="Proteomes" id="UP000887578">
    <property type="component" value="Unplaced"/>
</dbReference>
<dbReference type="FunFam" id="3.40.630.10:FF:000008">
    <property type="entry name" value="Endoplasmic reticulum metallopeptidase 1"/>
    <property type="match status" value="1"/>
</dbReference>
<feature type="transmembrane region" description="Helical" evidence="15">
    <location>
        <begin position="456"/>
        <end position="477"/>
    </location>
</feature>
<feature type="domain" description="Endoplasmic reticulum metallopeptidase 1-like C-terminal" evidence="17">
    <location>
        <begin position="655"/>
        <end position="849"/>
    </location>
</feature>
<evidence type="ECO:0000256" key="13">
    <source>
        <dbReference type="ARBA" id="ARBA00023180"/>
    </source>
</evidence>
<protein>
    <recommendedName>
        <fullName evidence="14">FXNA-like protease</fullName>
    </recommendedName>
</protein>
<keyword evidence="7" id="KW-0378">Hydrolase</keyword>
<feature type="transmembrane region" description="Helical" evidence="15">
    <location>
        <begin position="37"/>
        <end position="54"/>
    </location>
</feature>
<feature type="transmembrane region" description="Helical" evidence="15">
    <location>
        <begin position="363"/>
        <end position="383"/>
    </location>
</feature>
<evidence type="ECO:0000256" key="9">
    <source>
        <dbReference type="ARBA" id="ARBA00022833"/>
    </source>
</evidence>
<evidence type="ECO:0000256" key="11">
    <source>
        <dbReference type="ARBA" id="ARBA00023049"/>
    </source>
</evidence>
<evidence type="ECO:0000256" key="6">
    <source>
        <dbReference type="ARBA" id="ARBA00022723"/>
    </source>
</evidence>
<keyword evidence="12 15" id="KW-0472">Membrane</keyword>
<feature type="transmembrane region" description="Helical" evidence="15">
    <location>
        <begin position="483"/>
        <end position="505"/>
    </location>
</feature>
<evidence type="ECO:0000256" key="2">
    <source>
        <dbReference type="ARBA" id="ARBA00004477"/>
    </source>
</evidence>
<dbReference type="Pfam" id="PF22248">
    <property type="entry name" value="ERMP1_C"/>
    <property type="match status" value="1"/>
</dbReference>
<evidence type="ECO:0000256" key="12">
    <source>
        <dbReference type="ARBA" id="ARBA00023136"/>
    </source>
</evidence>
<dbReference type="GO" id="GO:0046872">
    <property type="term" value="F:metal ion binding"/>
    <property type="evidence" value="ECO:0007669"/>
    <property type="project" value="UniProtKB-KW"/>
</dbReference>
<evidence type="ECO:0000256" key="8">
    <source>
        <dbReference type="ARBA" id="ARBA00022824"/>
    </source>
</evidence>
<accession>A0A914PS72</accession>
<evidence type="ECO:0000256" key="3">
    <source>
        <dbReference type="ARBA" id="ARBA00010918"/>
    </source>
</evidence>
<evidence type="ECO:0000259" key="17">
    <source>
        <dbReference type="Pfam" id="PF22248"/>
    </source>
</evidence>
<evidence type="ECO:0000256" key="15">
    <source>
        <dbReference type="SAM" id="Phobius"/>
    </source>
</evidence>
<feature type="transmembrane region" description="Helical" evidence="15">
    <location>
        <begin position="409"/>
        <end position="435"/>
    </location>
</feature>
<dbReference type="Gene3D" id="3.40.630.10">
    <property type="entry name" value="Zn peptidases"/>
    <property type="match status" value="1"/>
</dbReference>
<dbReference type="Pfam" id="PF04389">
    <property type="entry name" value="Peptidase_M28"/>
    <property type="match status" value="1"/>
</dbReference>
<proteinExistence type="inferred from homology"/>
<dbReference type="PANTHER" id="PTHR12147:SF11">
    <property type="entry name" value="ENDOPLASMIC RETICULUM METALLOPEPTIDASE 1-B-RELATED"/>
    <property type="match status" value="1"/>
</dbReference>
<dbReference type="InterPro" id="IPR007484">
    <property type="entry name" value="Peptidase_M28"/>
</dbReference>
<keyword evidence="8" id="KW-0256">Endoplasmic reticulum</keyword>
<evidence type="ECO:0000259" key="16">
    <source>
        <dbReference type="Pfam" id="PF04389"/>
    </source>
</evidence>
<dbReference type="GO" id="GO:0008235">
    <property type="term" value="F:metalloexopeptidase activity"/>
    <property type="evidence" value="ECO:0007669"/>
    <property type="project" value="InterPro"/>
</dbReference>
<dbReference type="AlphaFoldDB" id="A0A914PS72"/>
<comment type="cofactor">
    <cofactor evidence="1">
        <name>Zn(2+)</name>
        <dbReference type="ChEBI" id="CHEBI:29105"/>
    </cofactor>
</comment>
<keyword evidence="11" id="KW-0482">Metalloprotease</keyword>
<dbReference type="SUPFAM" id="SSF53187">
    <property type="entry name" value="Zn-dependent exopeptidases"/>
    <property type="match status" value="1"/>
</dbReference>
<feature type="domain" description="Peptidase M28" evidence="16">
    <location>
        <begin position="140"/>
        <end position="329"/>
    </location>
</feature>
<evidence type="ECO:0000256" key="14">
    <source>
        <dbReference type="ARBA" id="ARBA00078796"/>
    </source>
</evidence>
<organism evidence="18 19">
    <name type="scientific">Panagrolaimus davidi</name>
    <dbReference type="NCBI Taxonomy" id="227884"/>
    <lineage>
        <taxon>Eukaryota</taxon>
        <taxon>Metazoa</taxon>
        <taxon>Ecdysozoa</taxon>
        <taxon>Nematoda</taxon>
        <taxon>Chromadorea</taxon>
        <taxon>Rhabditida</taxon>
        <taxon>Tylenchina</taxon>
        <taxon>Panagrolaimomorpha</taxon>
        <taxon>Panagrolaimoidea</taxon>
        <taxon>Panagrolaimidae</taxon>
        <taxon>Panagrolaimus</taxon>
    </lineage>
</organism>
<evidence type="ECO:0000256" key="4">
    <source>
        <dbReference type="ARBA" id="ARBA00022670"/>
    </source>
</evidence>
<keyword evidence="10 15" id="KW-1133">Transmembrane helix</keyword>
<name>A0A914PS72_9BILA</name>
<feature type="transmembrane region" description="Helical" evidence="15">
    <location>
        <begin position="590"/>
        <end position="610"/>
    </location>
</feature>
<dbReference type="GO" id="GO:0005789">
    <property type="term" value="C:endoplasmic reticulum membrane"/>
    <property type="evidence" value="ECO:0007669"/>
    <property type="project" value="UniProtKB-SubCell"/>
</dbReference>
<evidence type="ECO:0000256" key="10">
    <source>
        <dbReference type="ARBA" id="ARBA00022989"/>
    </source>
</evidence>
<keyword evidence="4" id="KW-0645">Protease</keyword>
<feature type="transmembrane region" description="Helical" evidence="15">
    <location>
        <begin position="556"/>
        <end position="578"/>
    </location>
</feature>
<keyword evidence="13" id="KW-0325">Glycoprotein</keyword>
<dbReference type="CDD" id="cd03875">
    <property type="entry name" value="M28_Fxna_like"/>
    <property type="match status" value="1"/>
</dbReference>
<keyword evidence="18" id="KW-1185">Reference proteome</keyword>
<dbReference type="GO" id="GO:0006508">
    <property type="term" value="P:proteolysis"/>
    <property type="evidence" value="ECO:0007669"/>
    <property type="project" value="UniProtKB-KW"/>
</dbReference>
<evidence type="ECO:0000256" key="1">
    <source>
        <dbReference type="ARBA" id="ARBA00001947"/>
    </source>
</evidence>
<evidence type="ECO:0000313" key="19">
    <source>
        <dbReference type="WBParaSite" id="PDA_v2.g210.t1"/>
    </source>
</evidence>
<keyword evidence="6" id="KW-0479">Metal-binding</keyword>
<dbReference type="PANTHER" id="PTHR12147">
    <property type="entry name" value="METALLOPEPTIDASE M28 FAMILY MEMBER"/>
    <property type="match status" value="1"/>
</dbReference>
<dbReference type="WBParaSite" id="PDA_v2.g210.t1">
    <property type="protein sequence ID" value="PDA_v2.g210.t1"/>
    <property type="gene ID" value="PDA_v2.g210"/>
</dbReference>
<evidence type="ECO:0000313" key="18">
    <source>
        <dbReference type="Proteomes" id="UP000887578"/>
    </source>
</evidence>
<reference evidence="19" key="1">
    <citation type="submission" date="2022-11" db="UniProtKB">
        <authorList>
            <consortium name="WormBaseParasite"/>
        </authorList>
    </citation>
    <scope>IDENTIFICATION</scope>
</reference>
<dbReference type="InterPro" id="IPR048024">
    <property type="entry name" value="Fxna-like_M28_dom"/>
</dbReference>
<comment type="subcellular location">
    <subcellularLocation>
        <location evidence="2">Endoplasmic reticulum membrane</location>
        <topology evidence="2">Multi-pass membrane protein</topology>
    </subcellularLocation>
</comment>
<dbReference type="InterPro" id="IPR045175">
    <property type="entry name" value="M28_fam"/>
</dbReference>
<comment type="similarity">
    <text evidence="3">Belongs to the peptidase M28 family.</text>
</comment>
<dbReference type="InterPro" id="IPR053973">
    <property type="entry name" value="ERMP1-like_C"/>
</dbReference>
<evidence type="ECO:0000256" key="5">
    <source>
        <dbReference type="ARBA" id="ARBA00022692"/>
    </source>
</evidence>
<sequence>MNRRRNVPSSSNKSETSQQIYTAITSKTKHASPQLSPFHWLGFIFIIMGLFRFAHLCHTYLPKPLDPNYDNTQFSENRATPILHKLSNLGPKPFGSAGADAAVEMLQDEVRLLKKIVDKGKNKLDIEMQYPSSCFSVPKLPIKTKDEGALLLNCHFDSWPTSPAGSDDLASCAILLELIHILGDPNAPPLKHDLIFLFNGAEEAGLLASHGFITQHNERHRIKGFINLEASGSGGREVLFQSGPFSQWMLDAYINAAPYPHCSVIGQEVFQSGIVPSDTDFRIFRDHGKISGLDFAFAQNAYWWHTEFDEARRITKGSIQRAGENVLATLRYLLSQDSFDAADNTKSSIFVFFDFLGITTVSYSYLTAWIFNIIAVAAVFITIKRRKADFDTYKSVNKNNYLTQLGKSFGIYLGIYLLIGIFMKFFISFIGEYFGAKLLWLTKHSAVFPLMLQKSIPLGWSFFDVHNIIFLIILWIITAFKSASGFLFLVMLIPTIFDAIIRTVFPSSSQTFSPIHHAYIILPTFLPGILTIYYMLEVTLSTFIPILGRSKGDTDFLVLIISIYSIFSTMFSTIPLLAFTNKKGLHYMRILGAVITVIFLLDTIIFVKPYNYNDEYPTTRRTQFYHVRNRVITENSALKEEYQQLLAIAQDNRKHVRNRVITENNALKEEYQQLLAIAQDNRKVYDIPFVEDDAELKEIDCEGKGRYCNLPFFFPTPDRLGPNMIRAKIITDDSLDIYEAKIELKSKVLNNGRLRYEFLFKGSDQMSVIYEHPTTAKPIGWRLINSPSKDFVSNSSFIFLSCGGENCGEWNIEILFENMKENERIDVMVSSHTLHGPKMYSNTLKKMHENIKKNREKGDWKWAMTASSWTVDLLRQQF</sequence>